<feature type="domain" description="Rieske" evidence="5">
    <location>
        <begin position="4"/>
        <end position="119"/>
    </location>
</feature>
<reference evidence="7" key="1">
    <citation type="submission" date="2017-05" db="EMBL/GenBank/DDBJ databases">
        <authorList>
            <person name="Rodrigo-Torres L."/>
            <person name="Arahal R. D."/>
            <person name="Lucena T."/>
        </authorList>
    </citation>
    <scope>NUCLEOTIDE SEQUENCE [LARGE SCALE GENOMIC DNA]</scope>
    <source>
        <strain evidence="7">CECT 8649</strain>
    </source>
</reference>
<dbReference type="InterPro" id="IPR036922">
    <property type="entry name" value="Rieske_2Fe-2S_sf"/>
</dbReference>
<keyword evidence="6" id="KW-0223">Dioxygenase</keyword>
<evidence type="ECO:0000256" key="1">
    <source>
        <dbReference type="ARBA" id="ARBA00022714"/>
    </source>
</evidence>
<dbReference type="Proteomes" id="UP000225972">
    <property type="component" value="Unassembled WGS sequence"/>
</dbReference>
<accession>A0A238JIN2</accession>
<keyword evidence="7" id="KW-1185">Reference proteome</keyword>
<dbReference type="EMBL" id="FXXP01000006">
    <property type="protein sequence ID" value="SMX30529.1"/>
    <property type="molecule type" value="Genomic_DNA"/>
</dbReference>
<dbReference type="GO" id="GO:0046872">
    <property type="term" value="F:metal ion binding"/>
    <property type="evidence" value="ECO:0007669"/>
    <property type="project" value="UniProtKB-KW"/>
</dbReference>
<gene>
    <name evidence="6" type="ORF">TRP8649_04673</name>
</gene>
<dbReference type="PANTHER" id="PTHR21496:SF23">
    <property type="entry name" value="3-PHENYLPROPIONATE_CINNAMIC ACID DIOXYGENASE FERREDOXIN SUBUNIT"/>
    <property type="match status" value="1"/>
</dbReference>
<evidence type="ECO:0000256" key="2">
    <source>
        <dbReference type="ARBA" id="ARBA00022723"/>
    </source>
</evidence>
<keyword evidence="4" id="KW-0411">Iron-sulfur</keyword>
<sequence length="121" mass="13620">MPERLLCAVSDLSDKTAKICEVDGVEIGVIRHKGDIVAYKNVCPHQGGPVCEGLKMPQVCVELDDQQRALRQTFNEDELHFVCPWHGWEFKIATGEAVGDPKYKMKRYNVVEKGGEVYVEV</sequence>
<dbReference type="AlphaFoldDB" id="A0A238JIN2"/>
<keyword evidence="3" id="KW-0408">Iron</keyword>
<evidence type="ECO:0000256" key="3">
    <source>
        <dbReference type="ARBA" id="ARBA00023004"/>
    </source>
</evidence>
<protein>
    <submittedName>
        <fullName evidence="6">3-phenylpropionate dioxygenase ferredoxin subunit</fullName>
    </submittedName>
</protein>
<dbReference type="PROSITE" id="PS51296">
    <property type="entry name" value="RIESKE"/>
    <property type="match status" value="1"/>
</dbReference>
<name>A0A238JIN2_9RHOB</name>
<evidence type="ECO:0000259" key="5">
    <source>
        <dbReference type="PROSITE" id="PS51296"/>
    </source>
</evidence>
<dbReference type="Pfam" id="PF00355">
    <property type="entry name" value="Rieske"/>
    <property type="match status" value="1"/>
</dbReference>
<dbReference type="Gene3D" id="2.102.10.10">
    <property type="entry name" value="Rieske [2Fe-2S] iron-sulphur domain"/>
    <property type="match status" value="1"/>
</dbReference>
<dbReference type="GO" id="GO:0051213">
    <property type="term" value="F:dioxygenase activity"/>
    <property type="evidence" value="ECO:0007669"/>
    <property type="project" value="UniProtKB-KW"/>
</dbReference>
<evidence type="ECO:0000313" key="6">
    <source>
        <dbReference type="EMBL" id="SMX30529.1"/>
    </source>
</evidence>
<organism evidence="6 7">
    <name type="scientific">Pelagimonas phthalicica</name>
    <dbReference type="NCBI Taxonomy" id="1037362"/>
    <lineage>
        <taxon>Bacteria</taxon>
        <taxon>Pseudomonadati</taxon>
        <taxon>Pseudomonadota</taxon>
        <taxon>Alphaproteobacteria</taxon>
        <taxon>Rhodobacterales</taxon>
        <taxon>Roseobacteraceae</taxon>
        <taxon>Pelagimonas</taxon>
    </lineage>
</organism>
<dbReference type="SUPFAM" id="SSF50022">
    <property type="entry name" value="ISP domain"/>
    <property type="match status" value="1"/>
</dbReference>
<dbReference type="RefSeq" id="WP_235872051.1">
    <property type="nucleotide sequence ID" value="NZ_FXXP01000006.1"/>
</dbReference>
<keyword evidence="6" id="KW-0560">Oxidoreductase</keyword>
<dbReference type="GO" id="GO:0051537">
    <property type="term" value="F:2 iron, 2 sulfur cluster binding"/>
    <property type="evidence" value="ECO:0007669"/>
    <property type="project" value="UniProtKB-KW"/>
</dbReference>
<evidence type="ECO:0000313" key="7">
    <source>
        <dbReference type="Proteomes" id="UP000225972"/>
    </source>
</evidence>
<proteinExistence type="predicted"/>
<dbReference type="InterPro" id="IPR017941">
    <property type="entry name" value="Rieske_2Fe-2S"/>
</dbReference>
<dbReference type="CDD" id="cd03467">
    <property type="entry name" value="Rieske"/>
    <property type="match status" value="1"/>
</dbReference>
<keyword evidence="1" id="KW-0001">2Fe-2S</keyword>
<keyword evidence="2" id="KW-0479">Metal-binding</keyword>
<dbReference type="PANTHER" id="PTHR21496">
    <property type="entry name" value="FERREDOXIN-RELATED"/>
    <property type="match status" value="1"/>
</dbReference>
<evidence type="ECO:0000256" key="4">
    <source>
        <dbReference type="ARBA" id="ARBA00023014"/>
    </source>
</evidence>